<dbReference type="InterPro" id="IPR029052">
    <property type="entry name" value="Metallo-depent_PP-like"/>
</dbReference>
<organism evidence="4 5">
    <name type="scientific">Halobacteroides halobius (strain ATCC 35273 / DSM 5150 / MD-1)</name>
    <dbReference type="NCBI Taxonomy" id="748449"/>
    <lineage>
        <taxon>Bacteria</taxon>
        <taxon>Bacillati</taxon>
        <taxon>Bacillota</taxon>
        <taxon>Clostridia</taxon>
        <taxon>Halanaerobiales</taxon>
        <taxon>Halobacteroidaceae</taxon>
        <taxon>Halobacteroides</taxon>
    </lineage>
</organism>
<dbReference type="InterPro" id="IPR041802">
    <property type="entry name" value="MPP_YfcE"/>
</dbReference>
<dbReference type="Proteomes" id="UP000010880">
    <property type="component" value="Chromosome"/>
</dbReference>
<evidence type="ECO:0000313" key="4">
    <source>
        <dbReference type="EMBL" id="AGB40888.1"/>
    </source>
</evidence>
<dbReference type="NCBIfam" id="NF006988">
    <property type="entry name" value="PRK09453.1"/>
    <property type="match status" value="1"/>
</dbReference>
<dbReference type="EMBL" id="CP003359">
    <property type="protein sequence ID" value="AGB40888.1"/>
    <property type="molecule type" value="Genomic_DNA"/>
</dbReference>
<accession>L0K9W0</accession>
<protein>
    <recommendedName>
        <fullName evidence="2">Phosphoesterase</fullName>
        <ecNumber evidence="2">3.1.4.-</ecNumber>
    </recommendedName>
</protein>
<dbReference type="RefSeq" id="WP_015326613.1">
    <property type="nucleotide sequence ID" value="NC_019978.1"/>
</dbReference>
<dbReference type="STRING" id="748449.Halha_0927"/>
<name>L0K9W0_HALHC</name>
<gene>
    <name evidence="4" type="ordered locus">Halha_0927</name>
</gene>
<dbReference type="CDD" id="cd00841">
    <property type="entry name" value="MPP_YfcE"/>
    <property type="match status" value="1"/>
</dbReference>
<dbReference type="Gene3D" id="3.60.21.10">
    <property type="match status" value="1"/>
</dbReference>
<keyword evidence="2" id="KW-0479">Metal-binding</keyword>
<sequence>MKLGVVSDIHGSLTAFKEAKDYLKDSDLLLIAGDILYHGARNPLPAGYDTEGVLEELKEMEEDFLAVKGNVDALVDDWVLPYPLSEYTVVEDNGRRIAIYHGYQDETAEERANFAHQLGADILVFGHTHLPLIEEVNGVILLNPGSIALPKQKPAVSTIAQIDEKQIKLIALESKEVLKEYKLD</sequence>
<dbReference type="InterPro" id="IPR000979">
    <property type="entry name" value="Phosphodiesterase_MJ0936/Vps29"/>
</dbReference>
<evidence type="ECO:0000256" key="2">
    <source>
        <dbReference type="RuleBase" id="RU362039"/>
    </source>
</evidence>
<dbReference type="SUPFAM" id="SSF56300">
    <property type="entry name" value="Metallo-dependent phosphatases"/>
    <property type="match status" value="1"/>
</dbReference>
<keyword evidence="5" id="KW-1185">Reference proteome</keyword>
<dbReference type="EC" id="3.1.4.-" evidence="2"/>
<feature type="domain" description="Calcineurin-like phosphoesterase" evidence="3">
    <location>
        <begin position="1"/>
        <end position="161"/>
    </location>
</feature>
<dbReference type="NCBIfam" id="TIGR00040">
    <property type="entry name" value="yfcE"/>
    <property type="match status" value="1"/>
</dbReference>
<proteinExistence type="inferred from homology"/>
<evidence type="ECO:0000313" key="5">
    <source>
        <dbReference type="Proteomes" id="UP000010880"/>
    </source>
</evidence>
<dbReference type="GO" id="GO:0016787">
    <property type="term" value="F:hydrolase activity"/>
    <property type="evidence" value="ECO:0007669"/>
    <property type="project" value="UniProtKB-UniRule"/>
</dbReference>
<dbReference type="HOGENOM" id="CLU_063749_1_1_9"/>
<dbReference type="KEGG" id="hhl:Halha_0927"/>
<dbReference type="GO" id="GO:0046872">
    <property type="term" value="F:metal ion binding"/>
    <property type="evidence" value="ECO:0007669"/>
    <property type="project" value="UniProtKB-KW"/>
</dbReference>
<evidence type="ECO:0000256" key="1">
    <source>
        <dbReference type="ARBA" id="ARBA00008950"/>
    </source>
</evidence>
<reference evidence="5" key="1">
    <citation type="submission" date="2012-02" db="EMBL/GenBank/DDBJ databases">
        <title>The complete genome of Halobacteroides halobius DSM 5150.</title>
        <authorList>
            <person name="Lucas S."/>
            <person name="Copeland A."/>
            <person name="Lapidus A."/>
            <person name="Glavina del Rio T."/>
            <person name="Dalin E."/>
            <person name="Tice H."/>
            <person name="Bruce D."/>
            <person name="Goodwin L."/>
            <person name="Pitluck S."/>
            <person name="Peters L."/>
            <person name="Mikhailova N."/>
            <person name="Gu W."/>
            <person name="Kyrpides N."/>
            <person name="Mavromatis K."/>
            <person name="Ivanova N."/>
            <person name="Brettin T."/>
            <person name="Detter J.C."/>
            <person name="Han C."/>
            <person name="Larimer F."/>
            <person name="Land M."/>
            <person name="Hauser L."/>
            <person name="Markowitz V."/>
            <person name="Cheng J.-F."/>
            <person name="Hugenholtz P."/>
            <person name="Woyke T."/>
            <person name="Wu D."/>
            <person name="Tindall B."/>
            <person name="Pomrenke H."/>
            <person name="Brambilla E."/>
            <person name="Klenk H.-P."/>
            <person name="Eisen J.A."/>
        </authorList>
    </citation>
    <scope>NUCLEOTIDE SEQUENCE [LARGE SCALE GENOMIC DNA]</scope>
    <source>
        <strain evidence="5">ATCC 35273 / DSM 5150 / MD-1</strain>
    </source>
</reference>
<dbReference type="AlphaFoldDB" id="L0K9W0"/>
<dbReference type="InterPro" id="IPR024654">
    <property type="entry name" value="Calcineurin-like_PHP_lpxH"/>
</dbReference>
<comment type="cofactor">
    <cofactor evidence="2">
        <name>a divalent metal cation</name>
        <dbReference type="ChEBI" id="CHEBI:60240"/>
    </cofactor>
</comment>
<evidence type="ECO:0000259" key="3">
    <source>
        <dbReference type="Pfam" id="PF12850"/>
    </source>
</evidence>
<dbReference type="Pfam" id="PF12850">
    <property type="entry name" value="Metallophos_2"/>
    <property type="match status" value="1"/>
</dbReference>
<dbReference type="eggNOG" id="COG0622">
    <property type="taxonomic scope" value="Bacteria"/>
</dbReference>
<dbReference type="OrthoDB" id="9800565at2"/>
<dbReference type="PANTHER" id="PTHR11124">
    <property type="entry name" value="VACUOLAR SORTING PROTEIN VPS29"/>
    <property type="match status" value="1"/>
</dbReference>
<comment type="similarity">
    <text evidence="1 2">Belongs to the metallophosphoesterase superfamily. YfcE family.</text>
</comment>